<feature type="region of interest" description="Disordered" evidence="7">
    <location>
        <begin position="311"/>
        <end position="332"/>
    </location>
</feature>
<keyword evidence="6 8" id="KW-0012">Acyltransferase</keyword>
<evidence type="ECO:0000256" key="3">
    <source>
        <dbReference type="ARBA" id="ARBA00022519"/>
    </source>
</evidence>
<evidence type="ECO:0000256" key="4">
    <source>
        <dbReference type="ARBA" id="ARBA00022679"/>
    </source>
</evidence>
<dbReference type="GO" id="GO:0009247">
    <property type="term" value="P:glycolipid biosynthetic process"/>
    <property type="evidence" value="ECO:0007669"/>
    <property type="project" value="UniProtKB-ARBA"/>
</dbReference>
<dbReference type="PANTHER" id="PTHR30606:SF10">
    <property type="entry name" value="PHOSPHATIDYLINOSITOL MANNOSIDE ACYLTRANSFERASE"/>
    <property type="match status" value="1"/>
</dbReference>
<dbReference type="GO" id="GO:0016746">
    <property type="term" value="F:acyltransferase activity"/>
    <property type="evidence" value="ECO:0007669"/>
    <property type="project" value="UniProtKB-KW"/>
</dbReference>
<keyword evidence="3" id="KW-0997">Cell inner membrane</keyword>
<dbReference type="NCBIfam" id="NF005919">
    <property type="entry name" value="PRK07920.1"/>
    <property type="match status" value="1"/>
</dbReference>
<protein>
    <submittedName>
        <fullName evidence="8">Putative acyltransferase</fullName>
    </submittedName>
</protein>
<accession>Q06W36</accession>
<keyword evidence="4 8" id="KW-0808">Transferase</keyword>
<proteinExistence type="predicted"/>
<dbReference type="EMBL" id="DQ486059">
    <property type="protein sequence ID" value="ABE98140.1"/>
    <property type="molecule type" value="Genomic_DNA"/>
</dbReference>
<dbReference type="GO" id="GO:0005886">
    <property type="term" value="C:plasma membrane"/>
    <property type="evidence" value="ECO:0007669"/>
    <property type="project" value="UniProtKB-SubCell"/>
</dbReference>
<evidence type="ECO:0000313" key="8">
    <source>
        <dbReference type="EMBL" id="ABE98140.1"/>
    </source>
</evidence>
<keyword evidence="2" id="KW-1003">Cell membrane</keyword>
<dbReference type="PANTHER" id="PTHR30606">
    <property type="entry name" value="LIPID A BIOSYNTHESIS LAUROYL ACYLTRANSFERASE"/>
    <property type="match status" value="1"/>
</dbReference>
<keyword evidence="5" id="KW-0472">Membrane</keyword>
<organism evidence="8">
    <name type="scientific">Corynebacterium ammoniagenes</name>
    <name type="common">Brevibacterium ammoniagenes</name>
    <dbReference type="NCBI Taxonomy" id="1697"/>
    <lineage>
        <taxon>Bacteria</taxon>
        <taxon>Bacillati</taxon>
        <taxon>Actinomycetota</taxon>
        <taxon>Actinomycetes</taxon>
        <taxon>Mycobacteriales</taxon>
        <taxon>Corynebacteriaceae</taxon>
        <taxon>Corynebacterium</taxon>
    </lineage>
</organism>
<reference evidence="8" key="1">
    <citation type="submission" date="2006-04" db="EMBL/GenBank/DDBJ databases">
        <title>Proteins involved in membrane biosynthesis.</title>
        <authorList>
            <person name="Kim H.-S."/>
            <person name="Bang W.-G."/>
        </authorList>
    </citation>
    <scope>NUCLEOTIDE SEQUENCE</scope>
</reference>
<sequence length="332" mass="37673">MKIKDDISAAGYFAGWSLVKHLPVPLAEWLFNKVADKVSHDGAGMEQLRRNLMRIVGPENVTRELVRDSMRSYMRYWMEAFRLQSLSQDADLHRQLLAGLEGKELLDASLNSPKGTILALTHSGNWDMAGVFLVGYNGPFTTVAERVKPESLFRAFVDYRQALGFKVIALTGGEQPPYEQLKQALEAGEVVCLLSERDLTRHGVEVDFFGEPCNMATGPARLAQETGAHLHAVHCFFHDDKDDNDDESGASVAGGSPRWGMTVSEPIEVDDIKTTTQSLARHFEKFLRRRPQDWHMLQPQWNVDIEQRRLRRAERESREENQAARQKKKGRK</sequence>
<dbReference type="CDD" id="cd07984">
    <property type="entry name" value="LPLAT_LABLAT-like"/>
    <property type="match status" value="1"/>
</dbReference>
<feature type="compositionally biased region" description="Basic and acidic residues" evidence="7">
    <location>
        <begin position="311"/>
        <end position="322"/>
    </location>
</feature>
<dbReference type="InterPro" id="IPR004960">
    <property type="entry name" value="LipA_acyltrans"/>
</dbReference>
<evidence type="ECO:0000256" key="2">
    <source>
        <dbReference type="ARBA" id="ARBA00022475"/>
    </source>
</evidence>
<evidence type="ECO:0000256" key="6">
    <source>
        <dbReference type="ARBA" id="ARBA00023315"/>
    </source>
</evidence>
<evidence type="ECO:0000256" key="7">
    <source>
        <dbReference type="SAM" id="MobiDB-lite"/>
    </source>
</evidence>
<name>Q06W36_CORAM</name>
<feature type="region of interest" description="Disordered" evidence="7">
    <location>
        <begin position="244"/>
        <end position="263"/>
    </location>
</feature>
<evidence type="ECO:0000256" key="1">
    <source>
        <dbReference type="ARBA" id="ARBA00004533"/>
    </source>
</evidence>
<comment type="subcellular location">
    <subcellularLocation>
        <location evidence="1">Cell inner membrane</location>
    </subcellularLocation>
</comment>
<dbReference type="Pfam" id="PF03279">
    <property type="entry name" value="Lip_A_acyltrans"/>
    <property type="match status" value="1"/>
</dbReference>
<dbReference type="AlphaFoldDB" id="Q06W36"/>
<evidence type="ECO:0000256" key="5">
    <source>
        <dbReference type="ARBA" id="ARBA00023136"/>
    </source>
</evidence>